<feature type="transmembrane region" description="Helical" evidence="2">
    <location>
        <begin position="114"/>
        <end position="136"/>
    </location>
</feature>
<feature type="coiled-coil region" evidence="1">
    <location>
        <begin position="298"/>
        <end position="325"/>
    </location>
</feature>
<evidence type="ECO:0000313" key="3">
    <source>
        <dbReference type="EMBL" id="NLR74281.1"/>
    </source>
</evidence>
<keyword evidence="2" id="KW-0812">Transmembrane</keyword>
<feature type="transmembrane region" description="Helical" evidence="2">
    <location>
        <begin position="49"/>
        <end position="69"/>
    </location>
</feature>
<accession>A0A847RWX0</accession>
<evidence type="ECO:0000313" key="4">
    <source>
        <dbReference type="Proteomes" id="UP000587991"/>
    </source>
</evidence>
<keyword evidence="4" id="KW-1185">Reference proteome</keyword>
<feature type="transmembrane region" description="Helical" evidence="2">
    <location>
        <begin position="186"/>
        <end position="207"/>
    </location>
</feature>
<reference evidence="3 4" key="1">
    <citation type="submission" date="2020-04" db="EMBL/GenBank/DDBJ databases">
        <title>Draft genome of Leeia sp. IMCC25680.</title>
        <authorList>
            <person name="Song J."/>
            <person name="Cho J.-C."/>
        </authorList>
    </citation>
    <scope>NUCLEOTIDE SEQUENCE [LARGE SCALE GENOMIC DNA]</scope>
    <source>
        <strain evidence="3 4">IMCC25680</strain>
    </source>
</reference>
<name>A0A847RWX0_9NEIS</name>
<keyword evidence="1" id="KW-0175">Coiled coil</keyword>
<dbReference type="PANTHER" id="PTHR20992">
    <property type="entry name" value="AT15442P-RELATED"/>
    <property type="match status" value="1"/>
</dbReference>
<proteinExistence type="predicted"/>
<evidence type="ECO:0000256" key="2">
    <source>
        <dbReference type="SAM" id="Phobius"/>
    </source>
</evidence>
<dbReference type="Proteomes" id="UP000587991">
    <property type="component" value="Unassembled WGS sequence"/>
</dbReference>
<dbReference type="InterPro" id="IPR005240">
    <property type="entry name" value="DUF389"/>
</dbReference>
<keyword evidence="2" id="KW-0472">Membrane</keyword>
<feature type="transmembrane region" description="Helical" evidence="2">
    <location>
        <begin position="142"/>
        <end position="165"/>
    </location>
</feature>
<protein>
    <submittedName>
        <fullName evidence="3">DUF389 domain-containing protein</fullName>
    </submittedName>
</protein>
<feature type="transmembrane region" description="Helical" evidence="2">
    <location>
        <begin position="17"/>
        <end position="37"/>
    </location>
</feature>
<dbReference type="PANTHER" id="PTHR20992:SF9">
    <property type="entry name" value="AT15442P-RELATED"/>
    <property type="match status" value="1"/>
</dbReference>
<gene>
    <name evidence="3" type="ORF">HF682_03825</name>
</gene>
<dbReference type="AlphaFoldDB" id="A0A847RWX0"/>
<feature type="transmembrane region" description="Helical" evidence="2">
    <location>
        <begin position="89"/>
        <end position="107"/>
    </location>
</feature>
<dbReference type="Pfam" id="PF04087">
    <property type="entry name" value="DUF389"/>
    <property type="match status" value="1"/>
</dbReference>
<dbReference type="EMBL" id="JABAIM010000001">
    <property type="protein sequence ID" value="NLR74281.1"/>
    <property type="molecule type" value="Genomic_DNA"/>
</dbReference>
<keyword evidence="2" id="KW-1133">Transmembrane helix</keyword>
<organism evidence="3 4">
    <name type="scientific">Leeia aquatica</name>
    <dbReference type="NCBI Taxonomy" id="2725557"/>
    <lineage>
        <taxon>Bacteria</taxon>
        <taxon>Pseudomonadati</taxon>
        <taxon>Pseudomonadota</taxon>
        <taxon>Betaproteobacteria</taxon>
        <taxon>Neisseriales</taxon>
        <taxon>Leeiaceae</taxon>
        <taxon>Leeia</taxon>
    </lineage>
</organism>
<evidence type="ECO:0000256" key="1">
    <source>
        <dbReference type="SAM" id="Coils"/>
    </source>
</evidence>
<comment type="caution">
    <text evidence="3">The sequence shown here is derived from an EMBL/GenBank/DDBJ whole genome shotgun (WGS) entry which is preliminary data.</text>
</comment>
<sequence length="409" mass="43820">MFAILIASIGLNVNSTAVIIGAMLISPLMGPIVGVGYGAGVNDVALIRAALRSFGVFVAISLLTATLYFLCTPLSQAQSELLARTTPTVWDVLIAFCGGAAGIVALTRKDISNAVPGVAIATALMPPLCTAGFGLATGNLGYFAGAFYLFSINCVFIAFATLLFVKLLKLPMRAPLNESARRRSRLLIGVAVVATMLPGVVLTYRLIQQEVFTATVGRQLQRLEQDSRFILLAKTISATDRTVTLTVGGKALPARLDDEVRRQLLAAGLGEVKVVIRNSSAASLDTASLKQELRQDLYRNTLLQLEERNATIARLQAERNQLQARGLQRQALIRELLAQYPEAQKVTVAFGEQAIAHGTPLPPVLMVFMQTPSVLPAADQQRLKSGLQVRFPDLDIELVVQAGSNGVAR</sequence>